<dbReference type="OrthoDB" id="9808948at2"/>
<evidence type="ECO:0000313" key="7">
    <source>
        <dbReference type="Proteomes" id="UP000070533"/>
    </source>
</evidence>
<keyword evidence="1 3" id="KW-0732">Signal</keyword>
<dbReference type="EMBL" id="LRQG01000016">
    <property type="protein sequence ID" value="KXA43690.1"/>
    <property type="molecule type" value="Genomic_DNA"/>
</dbReference>
<dbReference type="InterPro" id="IPR003715">
    <property type="entry name" value="Poly_export_N"/>
</dbReference>
<feature type="compositionally biased region" description="Polar residues" evidence="2">
    <location>
        <begin position="124"/>
        <end position="135"/>
    </location>
</feature>
<evidence type="ECO:0000256" key="2">
    <source>
        <dbReference type="SAM" id="MobiDB-lite"/>
    </source>
</evidence>
<feature type="domain" description="Soluble ligand binding" evidence="5">
    <location>
        <begin position="635"/>
        <end position="688"/>
    </location>
</feature>
<evidence type="ECO:0000259" key="4">
    <source>
        <dbReference type="Pfam" id="PF02563"/>
    </source>
</evidence>
<evidence type="ECO:0000259" key="5">
    <source>
        <dbReference type="Pfam" id="PF10531"/>
    </source>
</evidence>
<organism evidence="6 7">
    <name type="scientific">Prevotella corporis</name>
    <dbReference type="NCBI Taxonomy" id="28128"/>
    <lineage>
        <taxon>Bacteria</taxon>
        <taxon>Pseudomonadati</taxon>
        <taxon>Bacteroidota</taxon>
        <taxon>Bacteroidia</taxon>
        <taxon>Bacteroidales</taxon>
        <taxon>Prevotellaceae</taxon>
        <taxon>Prevotella</taxon>
    </lineage>
</organism>
<feature type="domain" description="Soluble ligand binding" evidence="5">
    <location>
        <begin position="774"/>
        <end position="813"/>
    </location>
</feature>
<comment type="caution">
    <text evidence="6">The sequence shown here is derived from an EMBL/GenBank/DDBJ whole genome shotgun (WGS) entry which is preliminary data.</text>
</comment>
<dbReference type="Pfam" id="PF10531">
    <property type="entry name" value="SLBB"/>
    <property type="match status" value="5"/>
</dbReference>
<gene>
    <name evidence="6" type="ORF">HMPREF3226_00438</name>
</gene>
<feature type="domain" description="Soluble ligand binding" evidence="5">
    <location>
        <begin position="536"/>
        <end position="579"/>
    </location>
</feature>
<evidence type="ECO:0000256" key="1">
    <source>
        <dbReference type="ARBA" id="ARBA00022729"/>
    </source>
</evidence>
<dbReference type="PANTHER" id="PTHR33619">
    <property type="entry name" value="POLYSACCHARIDE EXPORT PROTEIN GFCE-RELATED"/>
    <property type="match status" value="1"/>
</dbReference>
<dbReference type="Gene3D" id="3.10.560.10">
    <property type="entry name" value="Outer membrane lipoprotein wza domain like"/>
    <property type="match status" value="6"/>
</dbReference>
<protein>
    <submittedName>
        <fullName evidence="6">Polysaccharide biosynthesis/export protein</fullName>
    </submittedName>
</protein>
<dbReference type="PANTHER" id="PTHR33619:SF3">
    <property type="entry name" value="POLYSACCHARIDE EXPORT PROTEIN GFCE-RELATED"/>
    <property type="match status" value="1"/>
</dbReference>
<evidence type="ECO:0000256" key="3">
    <source>
        <dbReference type="SAM" id="SignalP"/>
    </source>
</evidence>
<evidence type="ECO:0000313" key="6">
    <source>
        <dbReference type="EMBL" id="KXA43690.1"/>
    </source>
</evidence>
<feature type="region of interest" description="Disordered" evidence="2">
    <location>
        <begin position="78"/>
        <end position="139"/>
    </location>
</feature>
<feature type="signal peptide" evidence="3">
    <location>
        <begin position="1"/>
        <end position="20"/>
    </location>
</feature>
<feature type="domain" description="Soluble ligand binding" evidence="5">
    <location>
        <begin position="362"/>
        <end position="412"/>
    </location>
</feature>
<dbReference type="Pfam" id="PF02563">
    <property type="entry name" value="Poly_export"/>
    <property type="match status" value="1"/>
</dbReference>
<dbReference type="AlphaFoldDB" id="A0A133QLE6"/>
<name>A0A133QLE6_9BACT</name>
<feature type="domain" description="Soluble ligand binding" evidence="5">
    <location>
        <begin position="278"/>
        <end position="324"/>
    </location>
</feature>
<dbReference type="GO" id="GO:0015159">
    <property type="term" value="F:polysaccharide transmembrane transporter activity"/>
    <property type="evidence" value="ECO:0007669"/>
    <property type="project" value="InterPro"/>
</dbReference>
<reference evidence="7" key="1">
    <citation type="submission" date="2016-01" db="EMBL/GenBank/DDBJ databases">
        <authorList>
            <person name="Mitreva M."/>
            <person name="Pepin K.H."/>
            <person name="Mihindukulasuriya K.A."/>
            <person name="Fulton R."/>
            <person name="Fronick C."/>
            <person name="O'Laughlin M."/>
            <person name="Miner T."/>
            <person name="Herter B."/>
            <person name="Rosa B.A."/>
            <person name="Cordes M."/>
            <person name="Tomlinson C."/>
            <person name="Wollam A."/>
            <person name="Palsikar V.B."/>
            <person name="Mardis E.R."/>
            <person name="Wilson R.K."/>
        </authorList>
    </citation>
    <scope>NUCLEOTIDE SEQUENCE [LARGE SCALE GENOMIC DNA]</scope>
    <source>
        <strain evidence="7">MJR7716</strain>
    </source>
</reference>
<dbReference type="InterPro" id="IPR049712">
    <property type="entry name" value="Poly_export"/>
</dbReference>
<feature type="compositionally biased region" description="Basic and acidic residues" evidence="2">
    <location>
        <begin position="110"/>
        <end position="123"/>
    </location>
</feature>
<feature type="domain" description="Polysaccharide export protein N-terminal" evidence="4">
    <location>
        <begin position="199"/>
        <end position="266"/>
    </location>
</feature>
<dbReference type="Proteomes" id="UP000070533">
    <property type="component" value="Unassembled WGS sequence"/>
</dbReference>
<dbReference type="RefSeq" id="WP_060940155.1">
    <property type="nucleotide sequence ID" value="NZ_CAMXYN010000003.1"/>
</dbReference>
<dbReference type="eggNOG" id="COG1596">
    <property type="taxonomic scope" value="Bacteria"/>
</dbReference>
<feature type="chain" id="PRO_5007458885" evidence="3">
    <location>
        <begin position="21"/>
        <end position="874"/>
    </location>
</feature>
<dbReference type="InterPro" id="IPR019554">
    <property type="entry name" value="Soluble_ligand-bd"/>
</dbReference>
<proteinExistence type="predicted"/>
<dbReference type="STRING" id="28128.HMPREF3226_00438"/>
<keyword evidence="7" id="KW-1185">Reference proteome</keyword>
<dbReference type="PATRIC" id="fig|28128.5.peg.440"/>
<accession>A0A133QLE6</accession>
<sequence length="874" mass="97119">MKKYILLFLMVITGFQVTYGQSSMTDTQVMEFVVKEQGKGTSQAQIVTKLMQNGVDISQIRRVRNTYEKMKKGNATLGETTTKEFDRGRKNNGQKRPGVSKRQIADETLENYKEAQDEADRYSNQRINSKSTNKNTYDEEDGEYLMMQEELDNWMPQDTATMYKNLLKKLKKNKKEVWGRDIFNNRNLSFEPNMNMALPANYRLGPGDAVFIDIYGASQKSYETTVAPDGIVTIEGFGPIQVSGLTVKQANNKIRRILGKRYSSSNIRLSVGQTHTIMVNVVGEVKTPGTYTLSAFATVFNALYMAGGIGELGTLRNIKVYRRGSLISTVDIYDFLRRGHMSGNVRLTDNDVIVVGAYDMLVNVSGKVKRPMYYEMKRNESLGALIGYAGGFSGDAYTKSVRVRRKTGRQYSIFNVNEFDMNRFNLSDEDSVSVDSVIPRYENMVEIKGAVFRPGMYEVGGQINSVRALVEAAEGLTEVAFAPHAVMHRMKADRTLEVISVDIEGILLGRVADIPLQNEDVLFVPTRSDVQEERTIAIHGEVQFPGTYKYADNETLEDFILQAGGLKQTASTVRVDVSRRIINPEALATDSIIAHSYSFALKDGFVINGEAGFTLAPFDEVFVRKSPGTTKQQNITIEGEVLFAGNYALTGRNTRLSDIFKAAGGATELAYIKGARLERKPTEVERMRMEAAYKMQMEQESKNMLDLAAKSSNAAGIIQASQQTQNTRLKKFQLPETYPVGIELDKALEMPGSDADLILREGDRIIVPQYNGTVRINGAVMYPNAVSYREGKNVAYYIDQAGGFSSDAKKSRTYIMYMNGTLAKVGHNAKVRPGCEIIVPTKSRAKMSLAELMTIGSSAASMAAVIATIANILK</sequence>